<dbReference type="Pfam" id="PF24750">
    <property type="entry name" value="b-prop_At3g26010-like"/>
    <property type="match status" value="1"/>
</dbReference>
<dbReference type="InterPro" id="IPR001810">
    <property type="entry name" value="F-box_dom"/>
</dbReference>
<gene>
    <name evidence="3" type="ORF">QJS10_CPB21g00298</name>
</gene>
<reference evidence="3" key="1">
    <citation type="journal article" date="2023" name="Nat. Commun.">
        <title>Diploid and tetraploid genomes of Acorus and the evolution of monocots.</title>
        <authorList>
            <person name="Ma L."/>
            <person name="Liu K.W."/>
            <person name="Li Z."/>
            <person name="Hsiao Y.Y."/>
            <person name="Qi Y."/>
            <person name="Fu T."/>
            <person name="Tang G.D."/>
            <person name="Zhang D."/>
            <person name="Sun W.H."/>
            <person name="Liu D.K."/>
            <person name="Li Y."/>
            <person name="Chen G.Z."/>
            <person name="Liu X.D."/>
            <person name="Liao X.Y."/>
            <person name="Jiang Y.T."/>
            <person name="Yu X."/>
            <person name="Hao Y."/>
            <person name="Huang J."/>
            <person name="Zhao X.W."/>
            <person name="Ke S."/>
            <person name="Chen Y.Y."/>
            <person name="Wu W.L."/>
            <person name="Hsu J.L."/>
            <person name="Lin Y.F."/>
            <person name="Huang M.D."/>
            <person name="Li C.Y."/>
            <person name="Huang L."/>
            <person name="Wang Z.W."/>
            <person name="Zhao X."/>
            <person name="Zhong W.Y."/>
            <person name="Peng D.H."/>
            <person name="Ahmad S."/>
            <person name="Lan S."/>
            <person name="Zhang J.S."/>
            <person name="Tsai W.C."/>
            <person name="Van de Peer Y."/>
            <person name="Liu Z.J."/>
        </authorList>
    </citation>
    <scope>NUCLEOTIDE SEQUENCE</scope>
    <source>
        <strain evidence="3">CP</strain>
    </source>
</reference>
<dbReference type="Proteomes" id="UP001180020">
    <property type="component" value="Unassembled WGS sequence"/>
</dbReference>
<evidence type="ECO:0000313" key="4">
    <source>
        <dbReference type="Proteomes" id="UP001180020"/>
    </source>
</evidence>
<feature type="domain" description="F-box" evidence="1">
    <location>
        <begin position="3"/>
        <end position="33"/>
    </location>
</feature>
<dbReference type="PANTHER" id="PTHR35546:SF25">
    <property type="entry name" value="F-BOX DOMAIN-CONTAINING PROTEIN"/>
    <property type="match status" value="1"/>
</dbReference>
<keyword evidence="4" id="KW-1185">Reference proteome</keyword>
<dbReference type="Pfam" id="PF00646">
    <property type="entry name" value="F-box"/>
    <property type="match status" value="1"/>
</dbReference>
<feature type="domain" description="F-box protein At3g26010-like beta-propeller" evidence="2">
    <location>
        <begin position="93"/>
        <end position="319"/>
    </location>
</feature>
<reference evidence="3" key="2">
    <citation type="submission" date="2023-06" db="EMBL/GenBank/DDBJ databases">
        <authorList>
            <person name="Ma L."/>
            <person name="Liu K.-W."/>
            <person name="Li Z."/>
            <person name="Hsiao Y.-Y."/>
            <person name="Qi Y."/>
            <person name="Fu T."/>
            <person name="Tang G."/>
            <person name="Zhang D."/>
            <person name="Sun W.-H."/>
            <person name="Liu D.-K."/>
            <person name="Li Y."/>
            <person name="Chen G.-Z."/>
            <person name="Liu X.-D."/>
            <person name="Liao X.-Y."/>
            <person name="Jiang Y.-T."/>
            <person name="Yu X."/>
            <person name="Hao Y."/>
            <person name="Huang J."/>
            <person name="Zhao X.-W."/>
            <person name="Ke S."/>
            <person name="Chen Y.-Y."/>
            <person name="Wu W.-L."/>
            <person name="Hsu J.-L."/>
            <person name="Lin Y.-F."/>
            <person name="Huang M.-D."/>
            <person name="Li C.-Y."/>
            <person name="Huang L."/>
            <person name="Wang Z.-W."/>
            <person name="Zhao X."/>
            <person name="Zhong W.-Y."/>
            <person name="Peng D.-H."/>
            <person name="Ahmad S."/>
            <person name="Lan S."/>
            <person name="Zhang J.-S."/>
            <person name="Tsai W.-C."/>
            <person name="Van De Peer Y."/>
            <person name="Liu Z.-J."/>
        </authorList>
    </citation>
    <scope>NUCLEOTIDE SEQUENCE</scope>
    <source>
        <strain evidence="3">CP</strain>
        <tissue evidence="3">Leaves</tissue>
    </source>
</reference>
<dbReference type="InterPro" id="IPR056592">
    <property type="entry name" value="Beta-prop_At3g26010-like"/>
</dbReference>
<accession>A0AAV9C6E0</accession>
<name>A0AAV9C6E0_ACOCL</name>
<dbReference type="SUPFAM" id="SSF81383">
    <property type="entry name" value="F-box domain"/>
    <property type="match status" value="1"/>
</dbReference>
<proteinExistence type="predicted"/>
<evidence type="ECO:0000313" key="3">
    <source>
        <dbReference type="EMBL" id="KAK1284725.1"/>
    </source>
</evidence>
<evidence type="ECO:0000259" key="1">
    <source>
        <dbReference type="Pfam" id="PF00646"/>
    </source>
</evidence>
<dbReference type="InterPro" id="IPR036047">
    <property type="entry name" value="F-box-like_dom_sf"/>
</dbReference>
<dbReference type="EMBL" id="JAUJYO010000021">
    <property type="protein sequence ID" value="KAK1284725.1"/>
    <property type="molecule type" value="Genomic_DNA"/>
</dbReference>
<dbReference type="InterPro" id="IPR055290">
    <property type="entry name" value="At3g26010-like"/>
</dbReference>
<comment type="caution">
    <text evidence="3">The sequence shown here is derived from an EMBL/GenBank/DDBJ whole genome shotgun (WGS) entry which is preliminary data.</text>
</comment>
<sequence length="341" mass="39529">MANLCDDMLEEIVSRSSAKTILRFKAVSKRWLSNILVLPRLKTAPTMSGFFYSITRQPASILPVEIDYKSVMFPPDRITLPSLYLPLDCIRILDTCNGLVLYMQRFWEIYYVCNPITQALVMLPKPPLAGDFVVQGLIFAVKLVFDSRVSHEFKVIRFSFSRIISGIHLEIFSSETEKWVELMIPCDSDTLEWFPYFEQSVNFVHGALYLSILPVTLLKIDVEGWYSWLVRFPSDSFFSEQPCLGKVGEDFYLACLDRTYGLHIQVFVLVDDICDPAIWYQMYRIDAEAVYLQPNIPTRIHLKAFHLDADVIYLVMENKVYAYHMETSGWRISRLNCKEAT</sequence>
<organism evidence="3 4">
    <name type="scientific">Acorus calamus</name>
    <name type="common">Sweet flag</name>
    <dbReference type="NCBI Taxonomy" id="4465"/>
    <lineage>
        <taxon>Eukaryota</taxon>
        <taxon>Viridiplantae</taxon>
        <taxon>Streptophyta</taxon>
        <taxon>Embryophyta</taxon>
        <taxon>Tracheophyta</taxon>
        <taxon>Spermatophyta</taxon>
        <taxon>Magnoliopsida</taxon>
        <taxon>Liliopsida</taxon>
        <taxon>Acoraceae</taxon>
        <taxon>Acorus</taxon>
    </lineage>
</organism>
<evidence type="ECO:0000259" key="2">
    <source>
        <dbReference type="Pfam" id="PF24750"/>
    </source>
</evidence>
<dbReference type="AlphaFoldDB" id="A0AAV9C6E0"/>
<protein>
    <submittedName>
        <fullName evidence="3">F-box protein</fullName>
    </submittedName>
</protein>
<dbReference type="PANTHER" id="PTHR35546">
    <property type="entry name" value="F-BOX PROTEIN INTERACTION DOMAIN PROTEIN-RELATED"/>
    <property type="match status" value="1"/>
</dbReference>